<keyword evidence="3" id="KW-1185">Reference proteome</keyword>
<dbReference type="AlphaFoldDB" id="A0A8T0SWL1"/>
<name>A0A8T0SWL1_PANVG</name>
<evidence type="ECO:0000256" key="1">
    <source>
        <dbReference type="SAM" id="MobiDB-lite"/>
    </source>
</evidence>
<proteinExistence type="predicted"/>
<evidence type="ECO:0000313" key="2">
    <source>
        <dbReference type="EMBL" id="KAG2603952.1"/>
    </source>
</evidence>
<sequence length="141" mass="14883">MKNVCIAQTRESCAGAPLLPPTSAVVEGHSRTPACVSSAQRWVMNSPPAASFSAWISTLLDGARKRTNSAQKSASTFHLRSSGATPLSSLPSLPPSCRIVQLLSLGRTIAISLSHLLLTVSHPVRPSPASMITASKMHWLS</sequence>
<accession>A0A8T0SWL1</accession>
<protein>
    <submittedName>
        <fullName evidence="2">Uncharacterized protein</fullName>
    </submittedName>
</protein>
<dbReference type="Proteomes" id="UP000823388">
    <property type="component" value="Chromosome 4N"/>
</dbReference>
<organism evidence="2 3">
    <name type="scientific">Panicum virgatum</name>
    <name type="common">Blackwell switchgrass</name>
    <dbReference type="NCBI Taxonomy" id="38727"/>
    <lineage>
        <taxon>Eukaryota</taxon>
        <taxon>Viridiplantae</taxon>
        <taxon>Streptophyta</taxon>
        <taxon>Embryophyta</taxon>
        <taxon>Tracheophyta</taxon>
        <taxon>Spermatophyta</taxon>
        <taxon>Magnoliopsida</taxon>
        <taxon>Liliopsida</taxon>
        <taxon>Poales</taxon>
        <taxon>Poaceae</taxon>
        <taxon>PACMAD clade</taxon>
        <taxon>Panicoideae</taxon>
        <taxon>Panicodae</taxon>
        <taxon>Paniceae</taxon>
        <taxon>Panicinae</taxon>
        <taxon>Panicum</taxon>
        <taxon>Panicum sect. Hiantes</taxon>
    </lineage>
</organism>
<dbReference type="EMBL" id="CM029044">
    <property type="protein sequence ID" value="KAG2603952.1"/>
    <property type="molecule type" value="Genomic_DNA"/>
</dbReference>
<comment type="caution">
    <text evidence="2">The sequence shown here is derived from an EMBL/GenBank/DDBJ whole genome shotgun (WGS) entry which is preliminary data.</text>
</comment>
<gene>
    <name evidence="2" type="ORF">PVAP13_4NG021981</name>
</gene>
<feature type="compositionally biased region" description="Polar residues" evidence="1">
    <location>
        <begin position="70"/>
        <end position="85"/>
    </location>
</feature>
<reference evidence="2 3" key="1">
    <citation type="submission" date="2020-05" db="EMBL/GenBank/DDBJ databases">
        <title>WGS assembly of Panicum virgatum.</title>
        <authorList>
            <person name="Lovell J.T."/>
            <person name="Jenkins J."/>
            <person name="Shu S."/>
            <person name="Juenger T.E."/>
            <person name="Schmutz J."/>
        </authorList>
    </citation>
    <scope>NUCLEOTIDE SEQUENCE [LARGE SCALE GENOMIC DNA]</scope>
    <source>
        <strain evidence="3">cv. AP13</strain>
    </source>
</reference>
<feature type="region of interest" description="Disordered" evidence="1">
    <location>
        <begin position="70"/>
        <end position="89"/>
    </location>
</feature>
<evidence type="ECO:0000313" key="3">
    <source>
        <dbReference type="Proteomes" id="UP000823388"/>
    </source>
</evidence>